<gene>
    <name evidence="4" type="ORF">HUK65_14550</name>
</gene>
<dbReference type="Gene3D" id="3.90.1200.10">
    <property type="match status" value="1"/>
</dbReference>
<organism evidence="4 5">
    <name type="scientific">Rhabdonatronobacter sediminivivens</name>
    <dbReference type="NCBI Taxonomy" id="2743469"/>
    <lineage>
        <taxon>Bacteria</taxon>
        <taxon>Pseudomonadati</taxon>
        <taxon>Pseudomonadota</taxon>
        <taxon>Alphaproteobacteria</taxon>
        <taxon>Rhodobacterales</taxon>
        <taxon>Paracoccaceae</taxon>
        <taxon>Rhabdonatronobacter</taxon>
    </lineage>
</organism>
<feature type="compositionally biased region" description="Basic and acidic residues" evidence="2">
    <location>
        <begin position="636"/>
        <end position="647"/>
    </location>
</feature>
<accession>A0A7Z0KZ11</accession>
<feature type="region of interest" description="Disordered" evidence="2">
    <location>
        <begin position="628"/>
        <end position="647"/>
    </location>
</feature>
<feature type="region of interest" description="Disordered" evidence="2">
    <location>
        <begin position="228"/>
        <end position="265"/>
    </location>
</feature>
<dbReference type="AlphaFoldDB" id="A0A7Z0KZ11"/>
<dbReference type="Pfam" id="PF01636">
    <property type="entry name" value="APH"/>
    <property type="match status" value="1"/>
</dbReference>
<keyword evidence="5" id="KW-1185">Reference proteome</keyword>
<dbReference type="InterPro" id="IPR011990">
    <property type="entry name" value="TPR-like_helical_dom_sf"/>
</dbReference>
<protein>
    <submittedName>
        <fullName evidence="4">Phosphotransferase</fullName>
    </submittedName>
</protein>
<evidence type="ECO:0000259" key="3">
    <source>
        <dbReference type="Pfam" id="PF01636"/>
    </source>
</evidence>
<reference evidence="4 5" key="1">
    <citation type="journal article" date="2000" name="Arch. Microbiol.">
        <title>Rhodobaca bogoriensis gen. nov. and sp. nov., an alkaliphilic purple nonsulfur bacterium from African Rift Valley soda lakes.</title>
        <authorList>
            <person name="Milford A.D."/>
            <person name="Achenbach L.A."/>
            <person name="Jung D.O."/>
            <person name="Madigan M.T."/>
        </authorList>
    </citation>
    <scope>NUCLEOTIDE SEQUENCE [LARGE SCALE GENOMIC DNA]</scope>
    <source>
        <strain evidence="4 5">2376</strain>
    </source>
</reference>
<dbReference type="SUPFAM" id="SSF56112">
    <property type="entry name" value="Protein kinase-like (PK-like)"/>
    <property type="match status" value="1"/>
</dbReference>
<name>A0A7Z0KZ11_9RHOB</name>
<dbReference type="PROSITE" id="PS50005">
    <property type="entry name" value="TPR"/>
    <property type="match status" value="1"/>
</dbReference>
<dbReference type="SMART" id="SM00028">
    <property type="entry name" value="TPR"/>
    <property type="match status" value="3"/>
</dbReference>
<dbReference type="InterPro" id="IPR019734">
    <property type="entry name" value="TPR_rpt"/>
</dbReference>
<evidence type="ECO:0000256" key="2">
    <source>
        <dbReference type="SAM" id="MobiDB-lite"/>
    </source>
</evidence>
<dbReference type="Pfam" id="PF05159">
    <property type="entry name" value="Capsule_synth"/>
    <property type="match status" value="1"/>
</dbReference>
<dbReference type="EMBL" id="JACBXS010000036">
    <property type="protein sequence ID" value="NYS26212.1"/>
    <property type="molecule type" value="Genomic_DNA"/>
</dbReference>
<feature type="domain" description="Aminoglycoside phosphotransferase" evidence="3">
    <location>
        <begin position="716"/>
        <end position="812"/>
    </location>
</feature>
<dbReference type="InterPro" id="IPR011009">
    <property type="entry name" value="Kinase-like_dom_sf"/>
</dbReference>
<sequence>MKLDDQLEVLRKSRQLHRRWYAETYADAAASGMDPAEHYLHEGAARGFNPGKFFDTDFYLASYPDVLASGLNPVVHFELVGSAERRLTRPRKAPGAPEDMLAEDDMAPDWTEGAHPRASVLIVRGGARGALAGTDLGPRNRFRLLRALNSADPAAPQDLCDQARDLCDMIARLQMEWMPVSEIPTGKATPLPALDGPVVAVIGDAGNSPADIAALTALARAENPQATLVLCGTGPDPQPDPAPQGGPQDGPQNGPQAGGADEGETMVAEAPPLADVLHTQAPVEALARASRAYTHDAPAGMDALIRGVPLTVTGDPFYAGWGFTDDRAALRGRARAMDFAQFLALLQYFVPDALARDGWSATALEDAPRIGGWLVDWIVSDDFAIHYTAGVMRDSFSKDEHFKLGQLFEKRKFWRRARAAYVQAASFDPGNARIHFRAGYMAERRKEWRAAVPHYRVALRLLPGNPTYRFRMGFALEKQRFWEEAVHCYAGALLLDNTSQKFRERLPMARTLMNFVRDHRAVSAAYLSELHDGAAVTTADLSVNGVYTAKCRLHMLEHEGRKTRIFEKLIMPHRAAYALREVIANEELARLDVPTDLHFPALLGVIRAEDGVRAMFFENVELAPETATETATGRAIGDRDGSGDGDDRARAVEATEAMVAPLTALALADCSTMALDRLEGLGSVSDADEEEAEDLFGEVYRRKLACLMDSPETVQEMERFIIDNAIARKRDETVTDYATELCSLLGLLQPRLAGTFAALSAVPGHGDLKPDNVLRDRDGRLVLIDWQYLALMPAGFDLARFATWSDLDWHGFEAAARLYAHNLETRFPAVQVMWSSCLCYLLDALASRPGWVQESHEVSVRPALAALRRLSGQITLGSSE</sequence>
<keyword evidence="4" id="KW-0808">Transferase</keyword>
<dbReference type="RefSeq" id="WP_179907008.1">
    <property type="nucleotide sequence ID" value="NZ_JACBXS010000036.1"/>
</dbReference>
<evidence type="ECO:0000313" key="5">
    <source>
        <dbReference type="Proteomes" id="UP000529417"/>
    </source>
</evidence>
<dbReference type="GO" id="GO:0015774">
    <property type="term" value="P:polysaccharide transport"/>
    <property type="evidence" value="ECO:0007669"/>
    <property type="project" value="InterPro"/>
</dbReference>
<feature type="compositionally biased region" description="Low complexity" evidence="2">
    <location>
        <begin position="245"/>
        <end position="259"/>
    </location>
</feature>
<keyword evidence="1" id="KW-0802">TPR repeat</keyword>
<evidence type="ECO:0000313" key="4">
    <source>
        <dbReference type="EMBL" id="NYS26212.1"/>
    </source>
</evidence>
<comment type="caution">
    <text evidence="4">The sequence shown here is derived from an EMBL/GenBank/DDBJ whole genome shotgun (WGS) entry which is preliminary data.</text>
</comment>
<dbReference type="GO" id="GO:0016740">
    <property type="term" value="F:transferase activity"/>
    <property type="evidence" value="ECO:0007669"/>
    <property type="project" value="UniProtKB-KW"/>
</dbReference>
<dbReference type="SUPFAM" id="SSF48452">
    <property type="entry name" value="TPR-like"/>
    <property type="match status" value="1"/>
</dbReference>
<dbReference type="InterPro" id="IPR007833">
    <property type="entry name" value="Capsule_polysaccharide_synth"/>
</dbReference>
<dbReference type="Proteomes" id="UP000529417">
    <property type="component" value="Unassembled WGS sequence"/>
</dbReference>
<dbReference type="Gene3D" id="1.25.40.10">
    <property type="entry name" value="Tetratricopeptide repeat domain"/>
    <property type="match status" value="1"/>
</dbReference>
<feature type="repeat" description="TPR" evidence="1">
    <location>
        <begin position="432"/>
        <end position="465"/>
    </location>
</feature>
<proteinExistence type="predicted"/>
<dbReference type="InterPro" id="IPR002575">
    <property type="entry name" value="Aminoglycoside_PTrfase"/>
</dbReference>
<dbReference type="GO" id="GO:0000271">
    <property type="term" value="P:polysaccharide biosynthetic process"/>
    <property type="evidence" value="ECO:0007669"/>
    <property type="project" value="InterPro"/>
</dbReference>
<evidence type="ECO:0000256" key="1">
    <source>
        <dbReference type="PROSITE-ProRule" id="PRU00339"/>
    </source>
</evidence>